<feature type="domain" description="AMP-dependent synthetase/ligase" evidence="3">
    <location>
        <begin position="19"/>
        <end position="381"/>
    </location>
</feature>
<dbReference type="InterPro" id="IPR000873">
    <property type="entry name" value="AMP-dep_synth/lig_dom"/>
</dbReference>
<dbReference type="PROSITE" id="PS00455">
    <property type="entry name" value="AMP_BINDING"/>
    <property type="match status" value="1"/>
</dbReference>
<evidence type="ECO:0000313" key="5">
    <source>
        <dbReference type="EMBL" id="SDH12360.1"/>
    </source>
</evidence>
<keyword evidence="2" id="KW-0436">Ligase</keyword>
<protein>
    <submittedName>
        <fullName evidence="5">Acyl-CoA synthetase</fullName>
    </submittedName>
</protein>
<dbReference type="Gene3D" id="3.40.50.12780">
    <property type="entry name" value="N-terminal domain of ligase-like"/>
    <property type="match status" value="1"/>
</dbReference>
<evidence type="ECO:0000259" key="4">
    <source>
        <dbReference type="Pfam" id="PF13193"/>
    </source>
</evidence>
<dbReference type="InterPro" id="IPR025110">
    <property type="entry name" value="AMP-bd_C"/>
</dbReference>
<dbReference type="AlphaFoldDB" id="A0A1G7ZW04"/>
<dbReference type="PANTHER" id="PTHR43201:SF5">
    <property type="entry name" value="MEDIUM-CHAIN ACYL-COA LIGASE ACSF2, MITOCHONDRIAL"/>
    <property type="match status" value="1"/>
</dbReference>
<proteinExistence type="inferred from homology"/>
<reference evidence="6" key="1">
    <citation type="submission" date="2016-10" db="EMBL/GenBank/DDBJ databases">
        <authorList>
            <person name="Varghese N."/>
            <person name="Submissions S."/>
        </authorList>
    </citation>
    <scope>NUCLEOTIDE SEQUENCE [LARGE SCALE GENOMIC DNA]</scope>
    <source>
        <strain evidence="6">DSM 44526</strain>
    </source>
</reference>
<dbReference type="GO" id="GO:0031956">
    <property type="term" value="F:medium-chain fatty acid-CoA ligase activity"/>
    <property type="evidence" value="ECO:0007669"/>
    <property type="project" value="TreeGrafter"/>
</dbReference>
<organism evidence="5 6">
    <name type="scientific">Klenkia brasiliensis</name>
    <dbReference type="NCBI Taxonomy" id="333142"/>
    <lineage>
        <taxon>Bacteria</taxon>
        <taxon>Bacillati</taxon>
        <taxon>Actinomycetota</taxon>
        <taxon>Actinomycetes</taxon>
        <taxon>Geodermatophilales</taxon>
        <taxon>Geodermatophilaceae</taxon>
        <taxon>Klenkia</taxon>
    </lineage>
</organism>
<dbReference type="Proteomes" id="UP000198863">
    <property type="component" value="Unassembled WGS sequence"/>
</dbReference>
<dbReference type="OrthoDB" id="9803968at2"/>
<dbReference type="GO" id="GO:0006631">
    <property type="term" value="P:fatty acid metabolic process"/>
    <property type="evidence" value="ECO:0007669"/>
    <property type="project" value="TreeGrafter"/>
</dbReference>
<evidence type="ECO:0000256" key="2">
    <source>
        <dbReference type="ARBA" id="ARBA00022598"/>
    </source>
</evidence>
<evidence type="ECO:0000259" key="3">
    <source>
        <dbReference type="Pfam" id="PF00501"/>
    </source>
</evidence>
<dbReference type="InterPro" id="IPR020845">
    <property type="entry name" value="AMP-binding_CS"/>
</dbReference>
<accession>A0A1G7ZW04</accession>
<dbReference type="InterPro" id="IPR045851">
    <property type="entry name" value="AMP-bd_C_sf"/>
</dbReference>
<keyword evidence="6" id="KW-1185">Reference proteome</keyword>
<dbReference type="Pfam" id="PF00501">
    <property type="entry name" value="AMP-binding"/>
    <property type="match status" value="1"/>
</dbReference>
<dbReference type="SUPFAM" id="SSF56801">
    <property type="entry name" value="Acetyl-CoA synthetase-like"/>
    <property type="match status" value="1"/>
</dbReference>
<dbReference type="EMBL" id="FNCF01000009">
    <property type="protein sequence ID" value="SDH12360.1"/>
    <property type="molecule type" value="Genomic_DNA"/>
</dbReference>
<dbReference type="InterPro" id="IPR042099">
    <property type="entry name" value="ANL_N_sf"/>
</dbReference>
<dbReference type="PANTHER" id="PTHR43201">
    <property type="entry name" value="ACYL-COA SYNTHETASE"/>
    <property type="match status" value="1"/>
</dbReference>
<gene>
    <name evidence="5" type="ORF">SAMN05660324_4372</name>
</gene>
<comment type="similarity">
    <text evidence="1">Belongs to the ATP-dependent AMP-binding enzyme family.</text>
</comment>
<sequence>MTTTSPDRYDPRIGHLLAGQAARTPDRELFAFGDRRVTYGEFDAWVTTVAADLVRRGVQRGDRVMVQLPNCLEALALQVAAFRIGAVDMPVIPIYREHEMRQILDDARPAVVAVADTLGARRPAEETDAILADLGHTPVARYLVGGTRAGWTALPATGEVPTTELPEPLDPDEPTLLLYTSGTTSAPKGALLSSAALLAHLRAFQVALDVDEDCVVLCATPLSHLGGFVAGVVFPAFLGARSVIMPAWQPDEAVAVIERERASLAMGATLFLADLVQRYEAGAGAGHRLDLYACAGAAIPPVVVQRAEAVGVRAMRCYGMTETAGVCAAAPEDAPVERRSLWDGRVLPGMEIQAVGPDRAPLPPGTEGELRIRGPQLLTCYTDPQRTAEQIDTEGWFYPGDVGVVDEEGWVRMSGRLKDIVVRGGEKFSTLDIESAIAAHPDVAAVAVTAVPDERMGEAVGAWLVLAPGAEWTGPEGIIGHLEEVRMARAKFPTHWTVVPALPATASGKIQKHRLLEPDR</sequence>
<evidence type="ECO:0000313" key="6">
    <source>
        <dbReference type="Proteomes" id="UP000198863"/>
    </source>
</evidence>
<name>A0A1G7ZW04_9ACTN</name>
<dbReference type="RefSeq" id="WP_091068898.1">
    <property type="nucleotide sequence ID" value="NZ_FNCF01000009.1"/>
</dbReference>
<feature type="domain" description="AMP-binding enzyme C-terminal" evidence="4">
    <location>
        <begin position="433"/>
        <end position="509"/>
    </location>
</feature>
<evidence type="ECO:0000256" key="1">
    <source>
        <dbReference type="ARBA" id="ARBA00006432"/>
    </source>
</evidence>
<dbReference type="Gene3D" id="3.30.300.30">
    <property type="match status" value="1"/>
</dbReference>
<dbReference type="Pfam" id="PF13193">
    <property type="entry name" value="AMP-binding_C"/>
    <property type="match status" value="1"/>
</dbReference>